<reference evidence="4" key="1">
    <citation type="journal article" date="2019" name="Int. J. Syst. Evol. Microbiol.">
        <title>The Global Catalogue of Microorganisms (GCM) 10K type strain sequencing project: providing services to taxonomists for standard genome sequencing and annotation.</title>
        <authorList>
            <consortium name="The Broad Institute Genomics Platform"/>
            <consortium name="The Broad Institute Genome Sequencing Center for Infectious Disease"/>
            <person name="Wu L."/>
            <person name="Ma J."/>
        </authorList>
    </citation>
    <scope>NUCLEOTIDE SEQUENCE [LARGE SCALE GENOMIC DNA]</scope>
    <source>
        <strain evidence="4">CGMCC 1.15928</strain>
    </source>
</reference>
<keyword evidence="2" id="KW-0732">Signal</keyword>
<evidence type="ECO:0000256" key="1">
    <source>
        <dbReference type="SAM" id="MobiDB-lite"/>
    </source>
</evidence>
<dbReference type="Proteomes" id="UP000628854">
    <property type="component" value="Unassembled WGS sequence"/>
</dbReference>
<feature type="compositionally biased region" description="Low complexity" evidence="1">
    <location>
        <begin position="201"/>
        <end position="216"/>
    </location>
</feature>
<evidence type="ECO:0000313" key="4">
    <source>
        <dbReference type="Proteomes" id="UP000628854"/>
    </source>
</evidence>
<comment type="caution">
    <text evidence="3">The sequence shown here is derived from an EMBL/GenBank/DDBJ whole genome shotgun (WGS) entry which is preliminary data.</text>
</comment>
<proteinExistence type="predicted"/>
<protein>
    <submittedName>
        <fullName evidence="3">Uncharacterized protein</fullName>
    </submittedName>
</protein>
<keyword evidence="4" id="KW-1185">Reference proteome</keyword>
<accession>A0ABQ1JQH9</accession>
<gene>
    <name evidence="3" type="ORF">GCM10011503_24590</name>
</gene>
<feature type="chain" id="PRO_5045553477" evidence="2">
    <location>
        <begin position="21"/>
        <end position="216"/>
    </location>
</feature>
<evidence type="ECO:0000256" key="2">
    <source>
        <dbReference type="SAM" id="SignalP"/>
    </source>
</evidence>
<evidence type="ECO:0000313" key="3">
    <source>
        <dbReference type="EMBL" id="GGB74972.1"/>
    </source>
</evidence>
<name>A0ABQ1JQH9_9PROT</name>
<feature type="region of interest" description="Disordered" evidence="1">
    <location>
        <begin position="174"/>
        <end position="216"/>
    </location>
</feature>
<sequence length="216" mass="22566">MRTILTLGALAAALALPALAQDHTLDLTEDPSPNDEVIFSLEVPYELSDVDEMVTTFSYQCSIDIGLPRNGTATYNFVNFIENAGTDITGTPLSADGYRDVSGSITVDIAVPLEHVQKISVPGALASYKCEPRMAIGGLQLGVRAVYGDHSEDLSAPAWSRGVGAARVSGDLVLPGSSSSTAATPTPVQVKDGVDVSAVTPPSKLPKSPLFPKKPD</sequence>
<organism evidence="3 4">
    <name type="scientific">Henriciella pelagia</name>
    <dbReference type="NCBI Taxonomy" id="1977912"/>
    <lineage>
        <taxon>Bacteria</taxon>
        <taxon>Pseudomonadati</taxon>
        <taxon>Pseudomonadota</taxon>
        <taxon>Alphaproteobacteria</taxon>
        <taxon>Hyphomonadales</taxon>
        <taxon>Hyphomonadaceae</taxon>
        <taxon>Henriciella</taxon>
    </lineage>
</organism>
<dbReference type="RefSeq" id="WP_084391832.1">
    <property type="nucleotide sequence ID" value="NZ_BMKF01000002.1"/>
</dbReference>
<dbReference type="EMBL" id="BMKF01000002">
    <property type="protein sequence ID" value="GGB74972.1"/>
    <property type="molecule type" value="Genomic_DNA"/>
</dbReference>
<feature type="compositionally biased region" description="Low complexity" evidence="1">
    <location>
        <begin position="177"/>
        <end position="187"/>
    </location>
</feature>
<feature type="signal peptide" evidence="2">
    <location>
        <begin position="1"/>
        <end position="20"/>
    </location>
</feature>